<name>A0AAU1I3B2_9ACTN</name>
<reference evidence="1" key="1">
    <citation type="submission" date="2022-10" db="EMBL/GenBank/DDBJ databases">
        <title>The complete genomes of actinobacterial strains from the NBC collection.</title>
        <authorList>
            <person name="Joergensen T.S."/>
            <person name="Alvarez Arevalo M."/>
            <person name="Sterndorff E.B."/>
            <person name="Faurdal D."/>
            <person name="Vuksanovic O."/>
            <person name="Mourched A.-S."/>
            <person name="Charusanti P."/>
            <person name="Shaw S."/>
            <person name="Blin K."/>
            <person name="Weber T."/>
        </authorList>
    </citation>
    <scope>NUCLEOTIDE SEQUENCE</scope>
    <source>
        <strain evidence="1">NBC 00180</strain>
    </source>
</reference>
<proteinExistence type="predicted"/>
<protein>
    <submittedName>
        <fullName evidence="1">Uncharacterized protein</fullName>
    </submittedName>
</protein>
<organism evidence="1">
    <name type="scientific">Streptomyces sp. NBC_00180</name>
    <dbReference type="NCBI Taxonomy" id="2903632"/>
    <lineage>
        <taxon>Bacteria</taxon>
        <taxon>Bacillati</taxon>
        <taxon>Actinomycetota</taxon>
        <taxon>Actinomycetes</taxon>
        <taxon>Kitasatosporales</taxon>
        <taxon>Streptomycetaceae</taxon>
        <taxon>Streptomyces</taxon>
    </lineage>
</organism>
<dbReference type="AlphaFoldDB" id="A0AAU1I3B2"/>
<accession>A0AAU1I3B2</accession>
<sequence>MSGSYAEEFGAGGPSDDGDGVAVWLAFQRCAVVEEVGRDARDRQPGGLLTALLEPVTASVGRWGGESPEGA</sequence>
<dbReference type="EMBL" id="CP108140">
    <property type="protein sequence ID" value="WTP88575.1"/>
    <property type="molecule type" value="Genomic_DNA"/>
</dbReference>
<gene>
    <name evidence="1" type="ORF">OG477_25915</name>
</gene>
<evidence type="ECO:0000313" key="1">
    <source>
        <dbReference type="EMBL" id="WTP88575.1"/>
    </source>
</evidence>